<sequence length="210" mass="23222">MKFKNLKYGASAIALAAVLTACGGENAQQAKDDVKDAANNTEAAVTKEIDDTKDDVEEKIDDLKTGIEEKEFAVSLDDAVAKFKETFTEEGIEISSVELDEDDGKYAYDIQGFKENKEYEVKIDAESGEVLAKEEENDDDNDDLDDDVAIDFEKILSPKDAMAKALENNKGYVKSYELDHNDDGKLVYEIDVEDGDDVELDAETGDIIHK</sequence>
<organism evidence="3 4">
    <name type="scientific">Anaerococcus cruorum</name>
    <dbReference type="NCBI Taxonomy" id="3115617"/>
    <lineage>
        <taxon>Bacteria</taxon>
        <taxon>Bacillati</taxon>
        <taxon>Bacillota</taxon>
        <taxon>Tissierellia</taxon>
        <taxon>Tissierellales</taxon>
        <taxon>Peptoniphilaceae</taxon>
        <taxon>Anaerococcus</taxon>
    </lineage>
</organism>
<evidence type="ECO:0000256" key="1">
    <source>
        <dbReference type="SAM" id="SignalP"/>
    </source>
</evidence>
<dbReference type="InterPro" id="IPR025711">
    <property type="entry name" value="PepSY"/>
</dbReference>
<name>A0ABW9MU11_9FIRM</name>
<dbReference type="PROSITE" id="PS51257">
    <property type="entry name" value="PROKAR_LIPOPROTEIN"/>
    <property type="match status" value="1"/>
</dbReference>
<accession>A0ABW9MU11</accession>
<dbReference type="Gene3D" id="3.10.450.40">
    <property type="match status" value="2"/>
</dbReference>
<dbReference type="RefSeq" id="WP_410032194.1">
    <property type="nucleotide sequence ID" value="NZ_JBGMEH010000001.1"/>
</dbReference>
<evidence type="ECO:0000313" key="4">
    <source>
        <dbReference type="Proteomes" id="UP001638015"/>
    </source>
</evidence>
<dbReference type="EMBL" id="JBGMEH010000001">
    <property type="protein sequence ID" value="MFO3715294.1"/>
    <property type="molecule type" value="Genomic_DNA"/>
</dbReference>
<dbReference type="Pfam" id="PF03413">
    <property type="entry name" value="PepSY"/>
    <property type="match status" value="2"/>
</dbReference>
<keyword evidence="4" id="KW-1185">Reference proteome</keyword>
<keyword evidence="1" id="KW-0732">Signal</keyword>
<proteinExistence type="predicted"/>
<gene>
    <name evidence="3" type="ORF">ACCQ40_00660</name>
</gene>
<evidence type="ECO:0000259" key="2">
    <source>
        <dbReference type="Pfam" id="PF03413"/>
    </source>
</evidence>
<protein>
    <submittedName>
        <fullName evidence="3">PepSY domain-containing protein</fullName>
    </submittedName>
</protein>
<reference evidence="3 4" key="1">
    <citation type="journal article" date="2025" name="Anaerobe">
        <title>Description of Anaerococcus kampingiae sp. nov., Anaerococcus groningensis sp. nov., Anaerococcus martiniensis sp. nov., and Anaerococcus cruorum sp. nov., isolated from human clinical specimens.</title>
        <authorList>
            <person name="Boiten K.E."/>
            <person name="Meijer J."/>
            <person name="van Wezel E.M."/>
            <person name="Veloo A.C.M."/>
        </authorList>
    </citation>
    <scope>NUCLEOTIDE SEQUENCE [LARGE SCALE GENOMIC DNA]</scope>
    <source>
        <strain evidence="3 4">ENR1039</strain>
    </source>
</reference>
<feature type="domain" description="PepSY" evidence="2">
    <location>
        <begin position="156"/>
        <end position="208"/>
    </location>
</feature>
<comment type="caution">
    <text evidence="3">The sequence shown here is derived from an EMBL/GenBank/DDBJ whole genome shotgun (WGS) entry which is preliminary data.</text>
</comment>
<feature type="chain" id="PRO_5047346535" evidence="1">
    <location>
        <begin position="28"/>
        <end position="210"/>
    </location>
</feature>
<feature type="domain" description="PepSY" evidence="2">
    <location>
        <begin position="74"/>
        <end position="134"/>
    </location>
</feature>
<feature type="signal peptide" evidence="1">
    <location>
        <begin position="1"/>
        <end position="27"/>
    </location>
</feature>
<dbReference type="Proteomes" id="UP001638015">
    <property type="component" value="Unassembled WGS sequence"/>
</dbReference>
<evidence type="ECO:0000313" key="3">
    <source>
        <dbReference type="EMBL" id="MFO3715294.1"/>
    </source>
</evidence>